<keyword evidence="5" id="KW-1185">Reference proteome</keyword>
<evidence type="ECO:0000313" key="4">
    <source>
        <dbReference type="EMBL" id="GMM61874.1"/>
    </source>
</evidence>
<feature type="coiled-coil region" evidence="3">
    <location>
        <begin position="86"/>
        <end position="113"/>
    </location>
</feature>
<dbReference type="PANTHER" id="PTHR43140:SF1">
    <property type="entry name" value="TYPE I RESTRICTION ENZYME ECOKI SPECIFICITY SUBUNIT"/>
    <property type="match status" value="1"/>
</dbReference>
<dbReference type="EMBL" id="BTFW01000001">
    <property type="protein sequence ID" value="GMM61874.1"/>
    <property type="molecule type" value="Genomic_DNA"/>
</dbReference>
<reference evidence="4 5" key="1">
    <citation type="submission" date="2023-06" db="EMBL/GenBank/DDBJ databases">
        <title>Draft genome sequence of Novosphingobium sp. strain IK01.</title>
        <authorList>
            <person name="Hatamoto M."/>
            <person name="Ikarashi T."/>
            <person name="Yamaguchi T."/>
        </authorList>
    </citation>
    <scope>NUCLEOTIDE SEQUENCE [LARGE SCALE GENOMIC DNA]</scope>
    <source>
        <strain evidence="4 5">IK01</strain>
    </source>
</reference>
<sequence>MGATAIFDGPVKTFIYPDLMMRVRFDDPRLTRLMWYRLNSKSTRQYFRENATGTAGNMPKISGKTLKNMVVAIPPAEMWDAVLAFLENAFARADRMEAEAAHARALIDRLEAALLARAFRGELVPQDPADEPASALLARIRATRAAAPKARRGRKAKENA</sequence>
<dbReference type="InterPro" id="IPR044946">
    <property type="entry name" value="Restrct_endonuc_typeI_TRD_sf"/>
</dbReference>
<evidence type="ECO:0000256" key="3">
    <source>
        <dbReference type="SAM" id="Coils"/>
    </source>
</evidence>
<keyword evidence="3" id="KW-0175">Coiled coil</keyword>
<dbReference type="SUPFAM" id="SSF116734">
    <property type="entry name" value="DNA methylase specificity domain"/>
    <property type="match status" value="1"/>
</dbReference>
<accession>A0ABQ6PBR5</accession>
<evidence type="ECO:0000313" key="5">
    <source>
        <dbReference type="Proteomes" id="UP001187221"/>
    </source>
</evidence>
<dbReference type="PANTHER" id="PTHR43140">
    <property type="entry name" value="TYPE-1 RESTRICTION ENZYME ECOKI SPECIFICITY PROTEIN"/>
    <property type="match status" value="1"/>
</dbReference>
<dbReference type="InterPro" id="IPR051212">
    <property type="entry name" value="Type-I_RE_S_subunit"/>
</dbReference>
<keyword evidence="1" id="KW-0680">Restriction system</keyword>
<comment type="caution">
    <text evidence="4">The sequence shown here is derived from an EMBL/GenBank/DDBJ whole genome shotgun (WGS) entry which is preliminary data.</text>
</comment>
<protein>
    <recommendedName>
        <fullName evidence="6">Type I restriction modification DNA specificity domain-containing protein</fullName>
    </recommendedName>
</protein>
<name>A0ABQ6PBR5_9SPHN</name>
<proteinExistence type="predicted"/>
<organism evidence="4 5">
    <name type="scientific">Novosphingobium pituita</name>
    <dbReference type="NCBI Taxonomy" id="3056842"/>
    <lineage>
        <taxon>Bacteria</taxon>
        <taxon>Pseudomonadati</taxon>
        <taxon>Pseudomonadota</taxon>
        <taxon>Alphaproteobacteria</taxon>
        <taxon>Sphingomonadales</taxon>
        <taxon>Sphingomonadaceae</taxon>
        <taxon>Novosphingobium</taxon>
    </lineage>
</organism>
<dbReference type="Proteomes" id="UP001187221">
    <property type="component" value="Unassembled WGS sequence"/>
</dbReference>
<gene>
    <name evidence="4" type="ORF">NUTIK01_26510</name>
</gene>
<evidence type="ECO:0000256" key="2">
    <source>
        <dbReference type="ARBA" id="ARBA00023125"/>
    </source>
</evidence>
<keyword evidence="2" id="KW-0238">DNA-binding</keyword>
<evidence type="ECO:0000256" key="1">
    <source>
        <dbReference type="ARBA" id="ARBA00022747"/>
    </source>
</evidence>
<dbReference type="Gene3D" id="3.90.220.20">
    <property type="entry name" value="DNA methylase specificity domains"/>
    <property type="match status" value="1"/>
</dbReference>
<evidence type="ECO:0008006" key="6">
    <source>
        <dbReference type="Google" id="ProtNLM"/>
    </source>
</evidence>